<evidence type="ECO:0000256" key="4">
    <source>
        <dbReference type="ARBA" id="ARBA00022801"/>
    </source>
</evidence>
<evidence type="ECO:0000259" key="10">
    <source>
        <dbReference type="Pfam" id="PF08772"/>
    </source>
</evidence>
<dbReference type="InterPro" id="IPR017117">
    <property type="entry name" value="Nob1_euk"/>
</dbReference>
<dbReference type="GO" id="GO:0016787">
    <property type="term" value="F:hydrolase activity"/>
    <property type="evidence" value="ECO:0007669"/>
    <property type="project" value="UniProtKB-KW"/>
</dbReference>
<dbReference type="GO" id="GO:0046872">
    <property type="term" value="F:metal ion binding"/>
    <property type="evidence" value="ECO:0007669"/>
    <property type="project" value="UniProtKB-UniRule"/>
</dbReference>
<feature type="compositionally biased region" description="Polar residues" evidence="9">
    <location>
        <begin position="189"/>
        <end position="201"/>
    </location>
</feature>
<organism evidence="12 13">
    <name type="scientific">Metschnikowia aff. pulcherrima</name>
    <dbReference type="NCBI Taxonomy" id="2163413"/>
    <lineage>
        <taxon>Eukaryota</taxon>
        <taxon>Fungi</taxon>
        <taxon>Dikarya</taxon>
        <taxon>Ascomycota</taxon>
        <taxon>Saccharomycotina</taxon>
        <taxon>Pichiomycetes</taxon>
        <taxon>Metschnikowiaceae</taxon>
        <taxon>Metschnikowia</taxon>
    </lineage>
</organism>
<dbReference type="AlphaFoldDB" id="A0A4P6XMC7"/>
<dbReference type="STRING" id="2163413.A0A4P6XMC7"/>
<dbReference type="InterPro" id="IPR033411">
    <property type="entry name" value="Ribonuclease_PIN"/>
</dbReference>
<dbReference type="SUPFAM" id="SSF144206">
    <property type="entry name" value="NOB1 zinc finger-like"/>
    <property type="match status" value="1"/>
</dbReference>
<evidence type="ECO:0000256" key="7">
    <source>
        <dbReference type="PIRNR" id="PIRNR037125"/>
    </source>
</evidence>
<protein>
    <recommendedName>
        <fullName evidence="7">20S-pre-rRNA D-site endonuclease NOB1</fullName>
    </recommendedName>
</protein>
<evidence type="ECO:0000256" key="5">
    <source>
        <dbReference type="ARBA" id="ARBA00022833"/>
    </source>
</evidence>
<feature type="region of interest" description="Disordered" evidence="9">
    <location>
        <begin position="109"/>
        <end position="236"/>
    </location>
</feature>
<feature type="compositionally biased region" description="Basic residues" evidence="9">
    <location>
        <begin position="163"/>
        <end position="177"/>
    </location>
</feature>
<dbReference type="GO" id="GO:0030688">
    <property type="term" value="C:preribosome, small subunit precursor"/>
    <property type="evidence" value="ECO:0007669"/>
    <property type="project" value="TreeGrafter"/>
</dbReference>
<evidence type="ECO:0000313" key="12">
    <source>
        <dbReference type="EMBL" id="QBM87999.1"/>
    </source>
</evidence>
<dbReference type="CDD" id="cd09876">
    <property type="entry name" value="PIN_Nob1-like"/>
    <property type="match status" value="1"/>
</dbReference>
<keyword evidence="2" id="KW-0540">Nuclease</keyword>
<dbReference type="GO" id="GO:0030490">
    <property type="term" value="P:maturation of SSU-rRNA"/>
    <property type="evidence" value="ECO:0007669"/>
    <property type="project" value="TreeGrafter"/>
</dbReference>
<dbReference type="GO" id="GO:0005737">
    <property type="term" value="C:cytoplasm"/>
    <property type="evidence" value="ECO:0007669"/>
    <property type="project" value="UniProtKB-ARBA"/>
</dbReference>
<feature type="binding site" evidence="8">
    <location>
        <position position="326"/>
    </location>
    <ligand>
        <name>Zn(2+)</name>
        <dbReference type="ChEBI" id="CHEBI:29105"/>
    </ligand>
</feature>
<dbReference type="PANTHER" id="PTHR12814">
    <property type="entry name" value="RNA-BINDING PROTEIN NOB1"/>
    <property type="match status" value="1"/>
</dbReference>
<evidence type="ECO:0000256" key="2">
    <source>
        <dbReference type="ARBA" id="ARBA00022722"/>
    </source>
</evidence>
<feature type="domain" description="Nin one binding (NOB1) Zn-ribbon-like" evidence="10">
    <location>
        <begin position="313"/>
        <end position="387"/>
    </location>
</feature>
<evidence type="ECO:0000256" key="6">
    <source>
        <dbReference type="ARBA" id="ARBA00023242"/>
    </source>
</evidence>
<feature type="compositionally biased region" description="Acidic residues" evidence="9">
    <location>
        <begin position="147"/>
        <end position="158"/>
    </location>
</feature>
<feature type="domain" description="Ribonuclease PIN" evidence="11">
    <location>
        <begin position="9"/>
        <end position="97"/>
    </location>
</feature>
<dbReference type="Gene3D" id="3.40.50.1010">
    <property type="entry name" value="5'-nuclease"/>
    <property type="match status" value="1"/>
</dbReference>
<proteinExistence type="inferred from homology"/>
<dbReference type="EMBL" id="CP034457">
    <property type="protein sequence ID" value="QBM87999.1"/>
    <property type="molecule type" value="Genomic_DNA"/>
</dbReference>
<dbReference type="InterPro" id="IPR039907">
    <property type="entry name" value="NOB1"/>
</dbReference>
<sequence length="483" mass="55163">MSEKPVEQLVLDATPLITQSASALQQYASRYFTTPGVKAELRDEHARNQLLLWGDSLVVRQPKQEFIDKVSAFAKLTGDYSVLSMNDIHIIALAYELQYERNGDEQLRKFPGQKLGNEPEEKEFKPQKYVQKENTESLKDEVKELSEEPQEANEDDDGFQVVTRKHKKPSWKYRKRQAQWAEKQESSHETSQARAPQSDVSSKLEETNMPENTREPENKFENEEIAQSQGEGEVVEGEVVEADEDEEFSDDDGDWITPTNLQETILKDNNETVKDLAKEEQIAVAISTGDFACQNVSMQIGLKLMNHVSGKQIRSVKNFMYRCHACFTMVPMPKLGERKHFCPKCGGDTLLRCAVSIDNVTGKITPHLKRNFQWITKGQVYLMASPLSKNTQKKQGKAGHQHNKENRHKDLQEPVILREDQREYTDAVREDAWRRRRNEKMLQEFVGGGSADNIISPFGTSHRLNGVRVGRGRNANATKAKRK</sequence>
<keyword evidence="6 7" id="KW-0539">Nucleus</keyword>
<dbReference type="PIRSF" id="PIRSF037125">
    <property type="entry name" value="D-site_20S_pre-rRNA_nuclease"/>
    <property type="match status" value="1"/>
</dbReference>
<evidence type="ECO:0000256" key="1">
    <source>
        <dbReference type="ARBA" id="ARBA00005858"/>
    </source>
</evidence>
<dbReference type="GO" id="GO:0004521">
    <property type="term" value="F:RNA endonuclease activity"/>
    <property type="evidence" value="ECO:0007669"/>
    <property type="project" value="UniProtKB-UniRule"/>
</dbReference>
<keyword evidence="13" id="KW-1185">Reference proteome</keyword>
<dbReference type="InterPro" id="IPR014881">
    <property type="entry name" value="NOB1_Zn-bd"/>
</dbReference>
<feature type="compositionally biased region" description="Basic and acidic residues" evidence="9">
    <location>
        <begin position="202"/>
        <end position="222"/>
    </location>
</feature>
<feature type="compositionally biased region" description="Basic and acidic residues" evidence="9">
    <location>
        <begin position="117"/>
        <end position="146"/>
    </location>
</feature>
<keyword evidence="5 7" id="KW-0862">Zinc</keyword>
<dbReference type="Pfam" id="PF17146">
    <property type="entry name" value="PIN_6"/>
    <property type="match status" value="1"/>
</dbReference>
<evidence type="ECO:0000256" key="8">
    <source>
        <dbReference type="PIRSR" id="PIRSR037125-1"/>
    </source>
</evidence>
<feature type="binding site" evidence="8">
    <location>
        <position position="323"/>
    </location>
    <ligand>
        <name>Zn(2+)</name>
        <dbReference type="ChEBI" id="CHEBI:29105"/>
    </ligand>
</feature>
<gene>
    <name evidence="12" type="primary">MPUL0B12140</name>
    <name evidence="12" type="ORF">METSCH_B12140</name>
</gene>
<name>A0A4P6XMC7_9ASCO</name>
<keyword evidence="3 7" id="KW-0479">Metal-binding</keyword>
<dbReference type="PANTHER" id="PTHR12814:SF2">
    <property type="entry name" value="RNA-BINDING PROTEIN NOB1"/>
    <property type="match status" value="1"/>
</dbReference>
<evidence type="ECO:0000259" key="11">
    <source>
        <dbReference type="Pfam" id="PF17146"/>
    </source>
</evidence>
<evidence type="ECO:0000256" key="3">
    <source>
        <dbReference type="ARBA" id="ARBA00022723"/>
    </source>
</evidence>
<accession>A0A4P6XMC7</accession>
<feature type="binding site" evidence="8">
    <location>
        <position position="345"/>
    </location>
    <ligand>
        <name>Zn(2+)</name>
        <dbReference type="ChEBI" id="CHEBI:29105"/>
    </ligand>
</feature>
<dbReference type="Gene3D" id="6.20.210.10">
    <property type="entry name" value="Nin one binding (NOB1), Zn-ribbon-like"/>
    <property type="match status" value="1"/>
</dbReference>
<comment type="subcellular location">
    <subcellularLocation>
        <location evidence="7">Nucleus</location>
        <location evidence="7">Nucleolus</location>
    </subcellularLocation>
</comment>
<evidence type="ECO:0000313" key="13">
    <source>
        <dbReference type="Proteomes" id="UP000292447"/>
    </source>
</evidence>
<evidence type="ECO:0000256" key="9">
    <source>
        <dbReference type="SAM" id="MobiDB-lite"/>
    </source>
</evidence>
<reference evidence="13" key="1">
    <citation type="submission" date="2019-03" db="EMBL/GenBank/DDBJ databases">
        <title>Snf2 controls pulcherriminic acid biosynthesis and connects pigmentation and antifungal activity of the yeast Metschnikowia pulcherrima.</title>
        <authorList>
            <person name="Gore-Lloyd D."/>
            <person name="Sumann I."/>
            <person name="Brachmann A.O."/>
            <person name="Schneeberger K."/>
            <person name="Ortiz-Merino R.A."/>
            <person name="Moreno-Beltran M."/>
            <person name="Schlaefli M."/>
            <person name="Kirner P."/>
            <person name="Santos Kron A."/>
            <person name="Wolfe K.H."/>
            <person name="Piel J."/>
            <person name="Ahrens C.H."/>
            <person name="Henk D."/>
            <person name="Freimoser F.M."/>
        </authorList>
    </citation>
    <scope>NUCLEOTIDE SEQUENCE [LARGE SCALE GENOMIC DNA]</scope>
    <source>
        <strain evidence="13">APC 1.2</strain>
    </source>
</reference>
<dbReference type="GO" id="GO:0005730">
    <property type="term" value="C:nucleolus"/>
    <property type="evidence" value="ECO:0007669"/>
    <property type="project" value="UniProtKB-SubCell"/>
</dbReference>
<comment type="function">
    <text evidence="7">Required for the synthesis of 40S ribosome subunits. Has a role in processing 20S pre-rRNA into the mature 18S rRNA, where it is required for cleavage at the 3' end of the mature 18S rRNA (D-site). Accompanies the 20S pre-rRNA from the nucleus to the cytoplasm.</text>
</comment>
<dbReference type="InterPro" id="IPR036283">
    <property type="entry name" value="NOB1_Zf-like_sf"/>
</dbReference>
<keyword evidence="4" id="KW-0378">Hydrolase</keyword>
<dbReference type="FunFam" id="3.40.50.1010:FF:000020">
    <property type="entry name" value="20S-pre-rRNA D-site endonuclease NOB1"/>
    <property type="match status" value="1"/>
</dbReference>
<dbReference type="Proteomes" id="UP000292447">
    <property type="component" value="Chromosome II"/>
</dbReference>
<feature type="binding site" evidence="8">
    <location>
        <position position="342"/>
    </location>
    <ligand>
        <name>Zn(2+)</name>
        <dbReference type="ChEBI" id="CHEBI:29105"/>
    </ligand>
</feature>
<dbReference type="Pfam" id="PF08772">
    <property type="entry name" value="Zn_ribbon_NOB1"/>
    <property type="match status" value="1"/>
</dbReference>
<comment type="similarity">
    <text evidence="1 7">Belongs to the NOB1 family.</text>
</comment>